<proteinExistence type="inferred from homology"/>
<dbReference type="InterPro" id="IPR011990">
    <property type="entry name" value="TPR-like_helical_dom_sf"/>
</dbReference>
<gene>
    <name evidence="4" type="ORF">RIF29_10760</name>
</gene>
<accession>A0AAN9FT17</accession>
<dbReference type="FunFam" id="1.25.40.10:FF:000361">
    <property type="entry name" value="Pentatricopeptide repeat-containing protein chloroplastic"/>
    <property type="match status" value="1"/>
</dbReference>
<dbReference type="GO" id="GO:0009451">
    <property type="term" value="P:RNA modification"/>
    <property type="evidence" value="ECO:0007669"/>
    <property type="project" value="InterPro"/>
</dbReference>
<keyword evidence="5" id="KW-1185">Reference proteome</keyword>
<reference evidence="4 5" key="1">
    <citation type="submission" date="2024-01" db="EMBL/GenBank/DDBJ databases">
        <title>The genomes of 5 underutilized Papilionoideae crops provide insights into root nodulation and disease resistanc.</title>
        <authorList>
            <person name="Yuan L."/>
        </authorList>
    </citation>
    <scope>NUCLEOTIDE SEQUENCE [LARGE SCALE GENOMIC DNA]</scope>
    <source>
        <strain evidence="4">ZHUSHIDOU_FW_LH</strain>
        <tissue evidence="4">Leaf</tissue>
    </source>
</reference>
<organism evidence="4 5">
    <name type="scientific">Crotalaria pallida</name>
    <name type="common">Smooth rattlebox</name>
    <name type="synonym">Crotalaria striata</name>
    <dbReference type="NCBI Taxonomy" id="3830"/>
    <lineage>
        <taxon>Eukaryota</taxon>
        <taxon>Viridiplantae</taxon>
        <taxon>Streptophyta</taxon>
        <taxon>Embryophyta</taxon>
        <taxon>Tracheophyta</taxon>
        <taxon>Spermatophyta</taxon>
        <taxon>Magnoliopsida</taxon>
        <taxon>eudicotyledons</taxon>
        <taxon>Gunneridae</taxon>
        <taxon>Pentapetalae</taxon>
        <taxon>rosids</taxon>
        <taxon>fabids</taxon>
        <taxon>Fabales</taxon>
        <taxon>Fabaceae</taxon>
        <taxon>Papilionoideae</taxon>
        <taxon>50 kb inversion clade</taxon>
        <taxon>genistoids sensu lato</taxon>
        <taxon>core genistoids</taxon>
        <taxon>Crotalarieae</taxon>
        <taxon>Crotalaria</taxon>
    </lineage>
</organism>
<feature type="repeat" description="PPR" evidence="3">
    <location>
        <begin position="214"/>
        <end position="248"/>
    </location>
</feature>
<evidence type="ECO:0000256" key="2">
    <source>
        <dbReference type="ARBA" id="ARBA00061659"/>
    </source>
</evidence>
<feature type="repeat" description="PPR" evidence="3">
    <location>
        <begin position="319"/>
        <end position="353"/>
    </location>
</feature>
<dbReference type="EMBL" id="JAYWIO010000002">
    <property type="protein sequence ID" value="KAK7282170.1"/>
    <property type="molecule type" value="Genomic_DNA"/>
</dbReference>
<protein>
    <recommendedName>
        <fullName evidence="6">Pentatricopeptide repeat protein</fullName>
    </recommendedName>
</protein>
<evidence type="ECO:0000313" key="4">
    <source>
        <dbReference type="EMBL" id="KAK7282170.1"/>
    </source>
</evidence>
<dbReference type="Pfam" id="PF01535">
    <property type="entry name" value="PPR"/>
    <property type="match status" value="9"/>
</dbReference>
<keyword evidence="1" id="KW-0677">Repeat</keyword>
<feature type="repeat" description="PPR" evidence="3">
    <location>
        <begin position="422"/>
        <end position="456"/>
    </location>
</feature>
<feature type="repeat" description="PPR" evidence="3">
    <location>
        <begin position="658"/>
        <end position="692"/>
    </location>
</feature>
<dbReference type="FunFam" id="1.25.40.10:FF:000781">
    <property type="entry name" value="Pentatricopeptide repeat-containing protein"/>
    <property type="match status" value="1"/>
</dbReference>
<dbReference type="Proteomes" id="UP001372338">
    <property type="component" value="Unassembled WGS sequence"/>
</dbReference>
<dbReference type="FunFam" id="1.25.40.10:FF:000412">
    <property type="entry name" value="Putative pentatricopeptide repeat-containing protein"/>
    <property type="match status" value="1"/>
</dbReference>
<dbReference type="PROSITE" id="PS51375">
    <property type="entry name" value="PPR"/>
    <property type="match status" value="8"/>
</dbReference>
<feature type="repeat" description="PPR" evidence="3">
    <location>
        <begin position="693"/>
        <end position="727"/>
    </location>
</feature>
<dbReference type="InterPro" id="IPR046960">
    <property type="entry name" value="PPR_At4g14850-like_plant"/>
</dbReference>
<dbReference type="InterPro" id="IPR046848">
    <property type="entry name" value="E_motif"/>
</dbReference>
<evidence type="ECO:0000313" key="5">
    <source>
        <dbReference type="Proteomes" id="UP001372338"/>
    </source>
</evidence>
<evidence type="ECO:0008006" key="6">
    <source>
        <dbReference type="Google" id="ProtNLM"/>
    </source>
</evidence>
<name>A0AAN9FT17_CROPI</name>
<dbReference type="Pfam" id="PF20431">
    <property type="entry name" value="E_motif"/>
    <property type="match status" value="1"/>
</dbReference>
<comment type="similarity">
    <text evidence="2">Belongs to the PPR family. PCMP-E subfamily.</text>
</comment>
<feature type="repeat" description="PPR" evidence="3">
    <location>
        <begin position="558"/>
        <end position="592"/>
    </location>
</feature>
<dbReference type="Gene3D" id="1.25.40.10">
    <property type="entry name" value="Tetratricopeptide repeat domain"/>
    <property type="match status" value="6"/>
</dbReference>
<dbReference type="PANTHER" id="PTHR47926">
    <property type="entry name" value="PENTATRICOPEPTIDE REPEAT-CONTAINING PROTEIN"/>
    <property type="match status" value="1"/>
</dbReference>
<dbReference type="Pfam" id="PF13041">
    <property type="entry name" value="PPR_2"/>
    <property type="match status" value="2"/>
</dbReference>
<sequence>MLHGDFKTWGSMIKTLCADSRHNEALSLFHHSFKAYAAFKPDHTVLASILKSCSVVLATNLGRTLHSYVVKLGHVSCHVTNKALLNMYAKCGMLDECRKLFDFDQLSHTDPVTWNIVLSGLSGSTKYDAQVMRVFRMMHSSGEAMPTSVTVATVLPVCARLRDLDAGKSVHAYVIKSGFEVDTLAGNALLSMYAKCGEVSRNAYAVFDDIVHKDVVSWNAMIAGLAENGLLEDAFTLFCSMVKGPEQPNYATIANILPVCASFDKDVAYRCGKQIHSYVLQRAELLVDVSVSNALISFYVKVGQMAEAESMFWAMGMRDLVSWNAIIAGYTSNGEWLKALHLLGNLVSLEMLLPDSVTIVSILPACAQLRNLQMGKQIHAYVFRRPFLFEDTAIGNALVSVYAKCGHTEEAYHMFSLVSRKDLISWNSILDAFGEKRHHSRFLGLLHLMLKQGIRPDSVTVLTIIRFCASLLRVKKVKEIHNYSIKSGSLVSDTAPTVWNAILDAYSKCGNMEYANKMFHNLSEKRNLITCNSLISGYVGLGSHHDANMIFSGMSKTDLTTWNLMVRVYAENDCPEQAVRLVYELQAHRIKPDAMTIMSLLPVCTQMASVHLLSQCHGYIIRSCFEDLHLKGALLDAYAKCGIIGCANKIFQSSTYKDLVMFTAMIGGYAMHGMSEEALTIFSHMLELGIKPDHVIFTSVLSACSHAGRVDDGLKIFYSIEKIHCMKPTMEQYACVVDLLARGGRIHEAYSLVTRMPIEANANLWGTLLGACKTHHEVELGRIVADQLFKIEANDVGNYVVLSNLYAADARWDGVMEVRRMMRNKDLKKPAGCSWIEVERTNNIFVAGDCSHPQRSIIYGTLYTLDQQIKEPLEF</sequence>
<feature type="repeat" description="PPR" evidence="3">
    <location>
        <begin position="495"/>
        <end position="525"/>
    </location>
</feature>
<dbReference type="FunFam" id="1.25.40.10:FF:001700">
    <property type="entry name" value="putative pentatricopeptide repeat-containing protein At5g08490 isoform X1"/>
    <property type="match status" value="1"/>
</dbReference>
<feature type="repeat" description="PPR" evidence="3">
    <location>
        <begin position="110"/>
        <end position="145"/>
    </location>
</feature>
<dbReference type="PANTHER" id="PTHR47926:SF481">
    <property type="entry name" value="TETRATRICOPEPTIDE-LIKE HELICAL DOMAIN SUPERFAMILY"/>
    <property type="match status" value="1"/>
</dbReference>
<dbReference type="NCBIfam" id="TIGR00756">
    <property type="entry name" value="PPR"/>
    <property type="match status" value="5"/>
</dbReference>
<dbReference type="AlphaFoldDB" id="A0AAN9FT17"/>
<dbReference type="InterPro" id="IPR002885">
    <property type="entry name" value="PPR_rpt"/>
</dbReference>
<evidence type="ECO:0000256" key="1">
    <source>
        <dbReference type="ARBA" id="ARBA00022737"/>
    </source>
</evidence>
<evidence type="ECO:0000256" key="3">
    <source>
        <dbReference type="PROSITE-ProRule" id="PRU00708"/>
    </source>
</evidence>
<dbReference type="GO" id="GO:0003723">
    <property type="term" value="F:RNA binding"/>
    <property type="evidence" value="ECO:0007669"/>
    <property type="project" value="InterPro"/>
</dbReference>
<comment type="caution">
    <text evidence="4">The sequence shown here is derived from an EMBL/GenBank/DDBJ whole genome shotgun (WGS) entry which is preliminary data.</text>
</comment>